<feature type="transmembrane region" description="Helical" evidence="1">
    <location>
        <begin position="139"/>
        <end position="159"/>
    </location>
</feature>
<feature type="transmembrane region" description="Helical" evidence="1">
    <location>
        <begin position="62"/>
        <end position="88"/>
    </location>
</feature>
<feature type="transmembrane region" description="Helical" evidence="1">
    <location>
        <begin position="21"/>
        <end position="42"/>
    </location>
</feature>
<evidence type="ECO:0000313" key="2">
    <source>
        <dbReference type="EMBL" id="TJZ91025.1"/>
    </source>
</evidence>
<dbReference type="OrthoDB" id="2955631at2"/>
<organism evidence="2 3">
    <name type="scientific">Paracoccus gahaiensis</name>
    <dbReference type="NCBI Taxonomy" id="1706839"/>
    <lineage>
        <taxon>Bacteria</taxon>
        <taxon>Pseudomonadati</taxon>
        <taxon>Pseudomonadota</taxon>
        <taxon>Alphaproteobacteria</taxon>
        <taxon>Rhodobacterales</taxon>
        <taxon>Paracoccaceae</taxon>
        <taxon>Paracoccus</taxon>
    </lineage>
</organism>
<dbReference type="Proteomes" id="UP000309747">
    <property type="component" value="Unassembled WGS sequence"/>
</dbReference>
<dbReference type="Pfam" id="PF10011">
    <property type="entry name" value="DUF2254"/>
    <property type="match status" value="1"/>
</dbReference>
<accession>A0A4U0R7S6</accession>
<protein>
    <submittedName>
        <fullName evidence="2">DUF2254 domain-containing protein</fullName>
    </submittedName>
</protein>
<keyword evidence="1" id="KW-1133">Transmembrane helix</keyword>
<keyword evidence="1" id="KW-0812">Transmembrane</keyword>
<keyword evidence="1" id="KW-0472">Membrane</keyword>
<dbReference type="RefSeq" id="WP_136886441.1">
    <property type="nucleotide sequence ID" value="NZ_SUNI01000012.1"/>
</dbReference>
<dbReference type="AlphaFoldDB" id="A0A4U0R7S6"/>
<comment type="caution">
    <text evidence="2">The sequence shown here is derived from an EMBL/GenBank/DDBJ whole genome shotgun (WGS) entry which is preliminary data.</text>
</comment>
<evidence type="ECO:0000256" key="1">
    <source>
        <dbReference type="SAM" id="Phobius"/>
    </source>
</evidence>
<name>A0A4U0R7S6_9RHOB</name>
<dbReference type="InterPro" id="IPR018723">
    <property type="entry name" value="DUF2254_membrane"/>
</dbReference>
<dbReference type="EMBL" id="SUNI01000012">
    <property type="protein sequence ID" value="TJZ91025.1"/>
    <property type="molecule type" value="Genomic_DNA"/>
</dbReference>
<evidence type="ECO:0000313" key="3">
    <source>
        <dbReference type="Proteomes" id="UP000309747"/>
    </source>
</evidence>
<reference evidence="2 3" key="1">
    <citation type="submission" date="2019-04" db="EMBL/GenBank/DDBJ databases">
        <authorList>
            <person name="Li J."/>
        </authorList>
    </citation>
    <scope>NUCLEOTIDE SEQUENCE [LARGE SCALE GENOMIC DNA]</scope>
    <source>
        <strain evidence="2 3">KCTC 42687</strain>
    </source>
</reference>
<sequence>MAEHWGVGGLRWRLREILQTLWVRVAAFAGLGLLTASTGYVVRPFIPNELALQIGAEAIEAILEIIASSMLTVTTFSLSILTAAYATASSGSTPRAVQLLVRDGVSQTVLATFMGAFVFSLVGLIMLKTGLYGGGGRVVLFVVTLLVIAIIILSLLRWINRLGELGLIGDNLARVEQVTLEALQTRLESPWMGANPLRGPPPPDSVPILAPEVGHVQNLDMQSLSDLADKAGVILYMTASPGDLVHPAQALCHVLGMPTEAEAAQDLRRDLIACVTLRPARSFAQDPRFGFLVLTEIGQRALSPAVNDPGTAISVINRMLRILSVWSHEAAPEVRFPRLHVRSITPEEILRDNLMPLARDGAAMAEVHRALQTMLLALTRMAPEVFESAASELTGMVQFYAAQALVLTSERDELALMSAHVHEVAGRVVPSEPRDNQKVQKSSLT</sequence>
<keyword evidence="3" id="KW-1185">Reference proteome</keyword>
<gene>
    <name evidence="2" type="ORF">FA743_12485</name>
</gene>
<proteinExistence type="predicted"/>
<feature type="transmembrane region" description="Helical" evidence="1">
    <location>
        <begin position="109"/>
        <end position="127"/>
    </location>
</feature>